<dbReference type="Pfam" id="PF14542">
    <property type="entry name" value="Acetyltransf_CG"/>
    <property type="match status" value="1"/>
</dbReference>
<dbReference type="PANTHER" id="PTHR31435">
    <property type="entry name" value="PROTEIN NATD1"/>
    <property type="match status" value="1"/>
</dbReference>
<proteinExistence type="predicted"/>
<dbReference type="InterPro" id="IPR016181">
    <property type="entry name" value="Acyl_CoA_acyltransferase"/>
</dbReference>
<feature type="compositionally biased region" description="Basic and acidic residues" evidence="1">
    <location>
        <begin position="15"/>
        <end position="24"/>
    </location>
</feature>
<dbReference type="PROSITE" id="PS51729">
    <property type="entry name" value="GNAT_YJDJ"/>
    <property type="match status" value="1"/>
</dbReference>
<evidence type="ECO:0000259" key="2">
    <source>
        <dbReference type="PROSITE" id="PS51729"/>
    </source>
</evidence>
<dbReference type="GO" id="GO:0016740">
    <property type="term" value="F:transferase activity"/>
    <property type="evidence" value="ECO:0007669"/>
    <property type="project" value="UniProtKB-KW"/>
</dbReference>
<dbReference type="InterPro" id="IPR045057">
    <property type="entry name" value="Gcn5-rel_NAT"/>
</dbReference>
<keyword evidence="4" id="KW-1185">Reference proteome</keyword>
<gene>
    <name evidence="3" type="ORF">EKE94_06310</name>
</gene>
<keyword evidence="3" id="KW-0808">Transferase</keyword>
<dbReference type="AlphaFoldDB" id="A0A438AIG4"/>
<protein>
    <submittedName>
        <fullName evidence="3">N-acetyltransferase</fullName>
    </submittedName>
</protein>
<dbReference type="SUPFAM" id="SSF55729">
    <property type="entry name" value="Acyl-CoA N-acyltransferases (Nat)"/>
    <property type="match status" value="1"/>
</dbReference>
<organism evidence="3 4">
    <name type="scientific">Mesobaculum littorinae</name>
    <dbReference type="NCBI Taxonomy" id="2486419"/>
    <lineage>
        <taxon>Bacteria</taxon>
        <taxon>Pseudomonadati</taxon>
        <taxon>Pseudomonadota</taxon>
        <taxon>Alphaproteobacteria</taxon>
        <taxon>Rhodobacterales</taxon>
        <taxon>Roseobacteraceae</taxon>
        <taxon>Mesobaculum</taxon>
    </lineage>
</organism>
<dbReference type="PANTHER" id="PTHR31435:SF10">
    <property type="entry name" value="BSR4717 PROTEIN"/>
    <property type="match status" value="1"/>
</dbReference>
<name>A0A438AIG4_9RHOB</name>
<evidence type="ECO:0000256" key="1">
    <source>
        <dbReference type="SAM" id="MobiDB-lite"/>
    </source>
</evidence>
<evidence type="ECO:0000313" key="3">
    <source>
        <dbReference type="EMBL" id="RVV98526.1"/>
    </source>
</evidence>
<feature type="domain" description="N-acetyltransferase" evidence="2">
    <location>
        <begin position="19"/>
        <end position="105"/>
    </location>
</feature>
<evidence type="ECO:0000313" key="4">
    <source>
        <dbReference type="Proteomes" id="UP000285908"/>
    </source>
</evidence>
<sequence length="106" mass="11727">MISAPRPRPPLSEPRITREDSDTRGRWVLQVDGQEAELTYSRLSPARIIADHTGVPSALEGRGLGRALVARMVEDARAEGLTVVPTCPFVRAMGQRHADWQDVIEL</sequence>
<reference evidence="3 4" key="1">
    <citation type="submission" date="2018-11" db="EMBL/GenBank/DDBJ databases">
        <title>Mesobaculum littorinae gen. nov., sp. nov., isolated from Littorina scabra that represents a novel genus of the order Rhodobacteraceae.</title>
        <authorList>
            <person name="Li F."/>
        </authorList>
    </citation>
    <scope>NUCLEOTIDE SEQUENCE [LARGE SCALE GENOMIC DNA]</scope>
    <source>
        <strain evidence="3 4">M0103</strain>
    </source>
</reference>
<accession>A0A438AIG4</accession>
<feature type="compositionally biased region" description="Pro residues" evidence="1">
    <location>
        <begin position="1"/>
        <end position="12"/>
    </location>
</feature>
<dbReference type="Gene3D" id="3.40.630.30">
    <property type="match status" value="1"/>
</dbReference>
<dbReference type="Proteomes" id="UP000285908">
    <property type="component" value="Unassembled WGS sequence"/>
</dbReference>
<dbReference type="OrthoDB" id="9800945at2"/>
<feature type="region of interest" description="Disordered" evidence="1">
    <location>
        <begin position="1"/>
        <end position="24"/>
    </location>
</feature>
<dbReference type="InterPro" id="IPR031165">
    <property type="entry name" value="GNAT_YJDJ"/>
</dbReference>
<comment type="caution">
    <text evidence="3">The sequence shown here is derived from an EMBL/GenBank/DDBJ whole genome shotgun (WGS) entry which is preliminary data.</text>
</comment>
<dbReference type="EMBL" id="RQXX01000002">
    <property type="protein sequence ID" value="RVV98526.1"/>
    <property type="molecule type" value="Genomic_DNA"/>
</dbReference>